<evidence type="ECO:0000256" key="1">
    <source>
        <dbReference type="ARBA" id="ARBA00022737"/>
    </source>
</evidence>
<accession>A0A812W4R1</accession>
<dbReference type="SMART" id="SM00248">
    <property type="entry name" value="ANK"/>
    <property type="match status" value="4"/>
</dbReference>
<evidence type="ECO:0000256" key="2">
    <source>
        <dbReference type="ARBA" id="ARBA00023043"/>
    </source>
</evidence>
<protein>
    <submittedName>
        <fullName evidence="3">Uncharacterized protein</fullName>
    </submittedName>
</protein>
<organism evidence="3 4">
    <name type="scientific">Symbiodinium pilosum</name>
    <name type="common">Dinoflagellate</name>
    <dbReference type="NCBI Taxonomy" id="2952"/>
    <lineage>
        <taxon>Eukaryota</taxon>
        <taxon>Sar</taxon>
        <taxon>Alveolata</taxon>
        <taxon>Dinophyceae</taxon>
        <taxon>Suessiales</taxon>
        <taxon>Symbiodiniaceae</taxon>
        <taxon>Symbiodinium</taxon>
    </lineage>
</organism>
<dbReference type="AlphaFoldDB" id="A0A812W4R1"/>
<comment type="caution">
    <text evidence="3">The sequence shown here is derived from an EMBL/GenBank/DDBJ whole genome shotgun (WGS) entry which is preliminary data.</text>
</comment>
<gene>
    <name evidence="3" type="ORF">SPIL2461_LOCUS18042</name>
</gene>
<keyword evidence="4" id="KW-1185">Reference proteome</keyword>
<evidence type="ECO:0000313" key="3">
    <source>
        <dbReference type="EMBL" id="CAE7662761.1"/>
    </source>
</evidence>
<dbReference type="OrthoDB" id="423330at2759"/>
<dbReference type="Pfam" id="PF12796">
    <property type="entry name" value="Ank_2"/>
    <property type="match status" value="1"/>
</dbReference>
<dbReference type="InterPro" id="IPR002110">
    <property type="entry name" value="Ankyrin_rpt"/>
</dbReference>
<name>A0A812W4R1_SYMPI</name>
<dbReference type="Proteomes" id="UP000649617">
    <property type="component" value="Unassembled WGS sequence"/>
</dbReference>
<reference evidence="3" key="1">
    <citation type="submission" date="2021-02" db="EMBL/GenBank/DDBJ databases">
        <authorList>
            <person name="Dougan E. K."/>
            <person name="Rhodes N."/>
            <person name="Thang M."/>
            <person name="Chan C."/>
        </authorList>
    </citation>
    <scope>NUCLEOTIDE SEQUENCE</scope>
</reference>
<dbReference type="InterPro" id="IPR036770">
    <property type="entry name" value="Ankyrin_rpt-contain_sf"/>
</dbReference>
<keyword evidence="2" id="KW-0040">ANK repeat</keyword>
<dbReference type="SUPFAM" id="SSF48403">
    <property type="entry name" value="Ankyrin repeat"/>
    <property type="match status" value="1"/>
</dbReference>
<dbReference type="PANTHER" id="PTHR24171">
    <property type="entry name" value="ANKYRIN REPEAT DOMAIN-CONTAINING PROTEIN 39-RELATED"/>
    <property type="match status" value="1"/>
</dbReference>
<evidence type="ECO:0000313" key="4">
    <source>
        <dbReference type="Proteomes" id="UP000649617"/>
    </source>
</evidence>
<proteinExistence type="predicted"/>
<dbReference type="Gene3D" id="1.25.40.20">
    <property type="entry name" value="Ankyrin repeat-containing domain"/>
    <property type="match status" value="1"/>
</dbReference>
<sequence length="429" mass="47623">MAAGDLVEFDEANGQAMFVSHQWAGIGHPDPGMKQFRVLQDALRGFRHGGTDVPASISVEMFVGDREKITGAEISSKPLFVWYDYFSCPQAVDEARHRQLAIISIPAYIERCRYFAILCPHVQHEDHDKLLSKHTWAERGWCRLERTCREFSVRNSSEAVCDTIEIQSSSVQTRAPSYNWVKHPVGEGYFTVNEDREQIAPMLKDMLRTKMISYLLKGKFHEYRLMLNLQSVHFRNLPLEPINDLIADFSSDERDPAAFMLAQFMHQNGFVSYLDHTEEGWAPICYAALSGPPLLISALLEQKADPNDRTTTAEAVCQFAANTPCLGICAFLKHNESLRLLLAFEADVNAKDGYGATALHWAAVSNNAEGIQILRGAGCCIEVPNVLGYSPFEMACAGGGIDAIKEFLAAASKKELTVGLHAALLHGGL</sequence>
<dbReference type="EMBL" id="CAJNIZ010043548">
    <property type="protein sequence ID" value="CAE7662761.1"/>
    <property type="molecule type" value="Genomic_DNA"/>
</dbReference>
<keyword evidence="1" id="KW-0677">Repeat</keyword>